<proteinExistence type="predicted"/>
<gene>
    <name evidence="2" type="ORF">V6N12_037099</name>
</gene>
<sequence>MLVVDEMEMDLMKMVVVVAEWWILVVDVEMVVDLRKVMVELWRMMWMLVVKMTMVLNLLTQPEHHEEKKMEEKKDAQKTKHERETVTHQT</sequence>
<protein>
    <submittedName>
        <fullName evidence="2">Uncharacterized protein</fullName>
    </submittedName>
</protein>
<dbReference type="Proteomes" id="UP001472677">
    <property type="component" value="Unassembled WGS sequence"/>
</dbReference>
<name>A0ABR2AQ67_9ROSI</name>
<accession>A0ABR2AQ67</accession>
<feature type="region of interest" description="Disordered" evidence="1">
    <location>
        <begin position="63"/>
        <end position="90"/>
    </location>
</feature>
<dbReference type="EMBL" id="JBBPBM010000436">
    <property type="protein sequence ID" value="KAK8495446.1"/>
    <property type="molecule type" value="Genomic_DNA"/>
</dbReference>
<evidence type="ECO:0000313" key="2">
    <source>
        <dbReference type="EMBL" id="KAK8495446.1"/>
    </source>
</evidence>
<keyword evidence="3" id="KW-1185">Reference proteome</keyword>
<organism evidence="2 3">
    <name type="scientific">Hibiscus sabdariffa</name>
    <name type="common">roselle</name>
    <dbReference type="NCBI Taxonomy" id="183260"/>
    <lineage>
        <taxon>Eukaryota</taxon>
        <taxon>Viridiplantae</taxon>
        <taxon>Streptophyta</taxon>
        <taxon>Embryophyta</taxon>
        <taxon>Tracheophyta</taxon>
        <taxon>Spermatophyta</taxon>
        <taxon>Magnoliopsida</taxon>
        <taxon>eudicotyledons</taxon>
        <taxon>Gunneridae</taxon>
        <taxon>Pentapetalae</taxon>
        <taxon>rosids</taxon>
        <taxon>malvids</taxon>
        <taxon>Malvales</taxon>
        <taxon>Malvaceae</taxon>
        <taxon>Malvoideae</taxon>
        <taxon>Hibiscus</taxon>
    </lineage>
</organism>
<evidence type="ECO:0000256" key="1">
    <source>
        <dbReference type="SAM" id="MobiDB-lite"/>
    </source>
</evidence>
<comment type="caution">
    <text evidence="2">The sequence shown here is derived from an EMBL/GenBank/DDBJ whole genome shotgun (WGS) entry which is preliminary data.</text>
</comment>
<evidence type="ECO:0000313" key="3">
    <source>
        <dbReference type="Proteomes" id="UP001472677"/>
    </source>
</evidence>
<reference evidence="2 3" key="1">
    <citation type="journal article" date="2024" name="G3 (Bethesda)">
        <title>Genome assembly of Hibiscus sabdariffa L. provides insights into metabolisms of medicinal natural products.</title>
        <authorList>
            <person name="Kim T."/>
        </authorList>
    </citation>
    <scope>NUCLEOTIDE SEQUENCE [LARGE SCALE GENOMIC DNA]</scope>
    <source>
        <strain evidence="2">TK-2024</strain>
        <tissue evidence="2">Old leaves</tissue>
    </source>
</reference>